<gene>
    <name evidence="3" type="ORF">VK792_13595</name>
</gene>
<organism evidence="3 4">
    <name type="scientific">Mesobacterium hydrothermale</name>
    <dbReference type="NCBI Taxonomy" id="3111907"/>
    <lineage>
        <taxon>Bacteria</taxon>
        <taxon>Pseudomonadati</taxon>
        <taxon>Pseudomonadota</taxon>
        <taxon>Alphaproteobacteria</taxon>
        <taxon>Rhodobacterales</taxon>
        <taxon>Roseobacteraceae</taxon>
        <taxon>Mesobacterium</taxon>
    </lineage>
</organism>
<reference evidence="3 4" key="1">
    <citation type="submission" date="2024-01" db="EMBL/GenBank/DDBJ databases">
        <title>Mesobacterium rodlantinim sp. nov., isolated from shallow sea hydrothermal systems off Kueishantao Island.</title>
        <authorList>
            <person name="Su Z."/>
            <person name="Tang K."/>
        </authorList>
    </citation>
    <scope>NUCLEOTIDE SEQUENCE [LARGE SCALE GENOMIC DNA]</scope>
    <source>
        <strain evidence="3 4">TK19101</strain>
    </source>
</reference>
<evidence type="ECO:0000313" key="4">
    <source>
        <dbReference type="Proteomes" id="UP001348149"/>
    </source>
</evidence>
<accession>A0ABU6HIN7</accession>
<dbReference type="SUPFAM" id="SSF63411">
    <property type="entry name" value="LuxS/MPP-like metallohydrolase"/>
    <property type="match status" value="2"/>
</dbReference>
<comment type="caution">
    <text evidence="3">The sequence shown here is derived from an EMBL/GenBank/DDBJ whole genome shotgun (WGS) entry which is preliminary data.</text>
</comment>
<protein>
    <submittedName>
        <fullName evidence="3">Insulinase family protein</fullName>
    </submittedName>
</protein>
<dbReference type="EMBL" id="JAYLLH010000020">
    <property type="protein sequence ID" value="MEC3862323.1"/>
    <property type="molecule type" value="Genomic_DNA"/>
</dbReference>
<keyword evidence="1" id="KW-0732">Signal</keyword>
<evidence type="ECO:0000313" key="3">
    <source>
        <dbReference type="EMBL" id="MEC3862323.1"/>
    </source>
</evidence>
<evidence type="ECO:0000259" key="2">
    <source>
        <dbReference type="Pfam" id="PF05193"/>
    </source>
</evidence>
<proteinExistence type="predicted"/>
<dbReference type="Proteomes" id="UP001348149">
    <property type="component" value="Unassembled WGS sequence"/>
</dbReference>
<dbReference type="InterPro" id="IPR007863">
    <property type="entry name" value="Peptidase_M16_C"/>
</dbReference>
<feature type="domain" description="Peptidase M16 C-terminal" evidence="2">
    <location>
        <begin position="191"/>
        <end position="364"/>
    </location>
</feature>
<feature type="chain" id="PRO_5045412262" evidence="1">
    <location>
        <begin position="16"/>
        <end position="454"/>
    </location>
</feature>
<dbReference type="RefSeq" id="WP_326298077.1">
    <property type="nucleotide sequence ID" value="NZ_JAYLLH010000020.1"/>
</dbReference>
<dbReference type="InterPro" id="IPR011249">
    <property type="entry name" value="Metalloenz_LuxS/M16"/>
</dbReference>
<name>A0ABU6HIN7_9RHOB</name>
<dbReference type="PROSITE" id="PS51257">
    <property type="entry name" value="PROKAR_LIPOPROTEIN"/>
    <property type="match status" value="1"/>
</dbReference>
<dbReference type="Gene3D" id="3.30.830.10">
    <property type="entry name" value="Metalloenzyme, LuxS/M16 peptidase-like"/>
    <property type="match status" value="2"/>
</dbReference>
<feature type="signal peptide" evidence="1">
    <location>
        <begin position="1"/>
        <end position="15"/>
    </location>
</feature>
<keyword evidence="4" id="KW-1185">Reference proteome</keyword>
<sequence length="454" mass="49137">MTRILFLFAMLLALAACKDDGPTASVETSPGGIAYTLLHMPEHEDVTIHIAWPTDWAYRPETNKATPVVGTQLILAGGADGYPAGDVGERFADLNSEGIIYVAVNDHVIGELTFERDQMDETIAIANAHLRAPTLDPMWFDRIREGTAANMAEAQAQPAHAGFDAARWAVFGKEPLRNALSLDEPGTFDELTREDVLVWHSETFTRTPQVIVVAGGLDAADAGAAIDELLRGLPDASRSVTQEAAPDYTARRILLHRPEAQTTTLSFIATLPATRLGGETEDLILIHALGGDDQSVLFEAVRTELRASYGFGAGMANYTRDHRILFLSGEVETAKLADVERVVRDAYADFRQSGPSGELERRKAPLAENFAELPDFVVDQARSELQSALDGFDAGRSFRLTDELQSVTESTLMDRLSSAFPDAQDFIVIAVSPDADALPGACVIRVPSEAADCP</sequence>
<evidence type="ECO:0000256" key="1">
    <source>
        <dbReference type="SAM" id="SignalP"/>
    </source>
</evidence>
<dbReference type="Pfam" id="PF05193">
    <property type="entry name" value="Peptidase_M16_C"/>
    <property type="match status" value="1"/>
</dbReference>